<keyword evidence="2" id="KW-1185">Reference proteome</keyword>
<evidence type="ECO:0000313" key="1">
    <source>
        <dbReference type="EMBL" id="KAK1597223.1"/>
    </source>
</evidence>
<protein>
    <submittedName>
        <fullName evidence="1">Uncharacterized protein</fullName>
    </submittedName>
</protein>
<evidence type="ECO:0000313" key="2">
    <source>
        <dbReference type="Proteomes" id="UP001230504"/>
    </source>
</evidence>
<organism evidence="1 2">
    <name type="scientific">Colletotrichum navitas</name>
    <dbReference type="NCBI Taxonomy" id="681940"/>
    <lineage>
        <taxon>Eukaryota</taxon>
        <taxon>Fungi</taxon>
        <taxon>Dikarya</taxon>
        <taxon>Ascomycota</taxon>
        <taxon>Pezizomycotina</taxon>
        <taxon>Sordariomycetes</taxon>
        <taxon>Hypocreomycetidae</taxon>
        <taxon>Glomerellales</taxon>
        <taxon>Glomerellaceae</taxon>
        <taxon>Colletotrichum</taxon>
        <taxon>Colletotrichum graminicola species complex</taxon>
    </lineage>
</organism>
<dbReference type="AlphaFoldDB" id="A0AAD8Q959"/>
<comment type="caution">
    <text evidence="1">The sequence shown here is derived from an EMBL/GenBank/DDBJ whole genome shotgun (WGS) entry which is preliminary data.</text>
</comment>
<reference evidence="1" key="1">
    <citation type="submission" date="2021-06" db="EMBL/GenBank/DDBJ databases">
        <title>Comparative genomics, transcriptomics and evolutionary studies reveal genomic signatures of adaptation to plant cell wall in hemibiotrophic fungi.</title>
        <authorList>
            <consortium name="DOE Joint Genome Institute"/>
            <person name="Baroncelli R."/>
            <person name="Diaz J.F."/>
            <person name="Benocci T."/>
            <person name="Peng M."/>
            <person name="Battaglia E."/>
            <person name="Haridas S."/>
            <person name="Andreopoulos W."/>
            <person name="Labutti K."/>
            <person name="Pangilinan J."/>
            <person name="Floch G.L."/>
            <person name="Makela M.R."/>
            <person name="Henrissat B."/>
            <person name="Grigoriev I.V."/>
            <person name="Crouch J.A."/>
            <person name="De Vries R.P."/>
            <person name="Sukno S.A."/>
            <person name="Thon M.R."/>
        </authorList>
    </citation>
    <scope>NUCLEOTIDE SEQUENCE</scope>
    <source>
        <strain evidence="1">CBS 125086</strain>
    </source>
</reference>
<dbReference type="EMBL" id="JAHLJV010000009">
    <property type="protein sequence ID" value="KAK1597223.1"/>
    <property type="molecule type" value="Genomic_DNA"/>
</dbReference>
<dbReference type="RefSeq" id="XP_060418037.1">
    <property type="nucleotide sequence ID" value="XM_060562697.1"/>
</dbReference>
<sequence>MYRPGSGTPLLSLDEKLSIGNQSPRPLPKYLDLQEEHFNRTGLHWAVDPEEYERGGTRLRGHLGKTSWTRSSDPKVSDCITGMVSMWWFQLPEACSGSATGHPFLPGKNSGPFAMAAIHANCRWLAGPLFAALLLRLLHTYQPAMPCDSEWRRRGCHLPMATIVPARP</sequence>
<name>A0AAD8Q959_9PEZI</name>
<accession>A0AAD8Q959</accession>
<dbReference type="GeneID" id="85446937"/>
<dbReference type="Proteomes" id="UP001230504">
    <property type="component" value="Unassembled WGS sequence"/>
</dbReference>
<proteinExistence type="predicted"/>
<gene>
    <name evidence="1" type="ORF">LY79DRAFT_656832</name>
</gene>